<name>A0ABY2GUV1_9HYPO</name>
<dbReference type="PANTHER" id="PTHR11815">
    <property type="entry name" value="SUCCINYL-COA SYNTHETASE BETA CHAIN"/>
    <property type="match status" value="1"/>
</dbReference>
<keyword evidence="12" id="KW-1185">Reference proteome</keyword>
<dbReference type="InterPro" id="IPR005811">
    <property type="entry name" value="SUCC_ACL_C"/>
</dbReference>
<proteinExistence type="predicted"/>
<dbReference type="Pfam" id="PF08442">
    <property type="entry name" value="ATP-grasp_2"/>
    <property type="match status" value="1"/>
</dbReference>
<dbReference type="Pfam" id="PF00549">
    <property type="entry name" value="Ligase_CoA"/>
    <property type="match status" value="1"/>
</dbReference>
<comment type="pathway">
    <text evidence="1">Carbohydrate metabolism; tricarboxylic acid cycle; succinate from succinyl-CoA (ligase route): step 1/1.</text>
</comment>
<keyword evidence="4" id="KW-0479">Metal-binding</keyword>
<evidence type="ECO:0000313" key="12">
    <source>
        <dbReference type="Proteomes" id="UP001642720"/>
    </source>
</evidence>
<dbReference type="InterPro" id="IPR013815">
    <property type="entry name" value="ATP_grasp_subdomain_1"/>
</dbReference>
<dbReference type="EMBL" id="PPTA01000013">
    <property type="protein sequence ID" value="TFA99550.1"/>
    <property type="molecule type" value="Genomic_DNA"/>
</dbReference>
<dbReference type="RefSeq" id="XP_073555752.1">
    <property type="nucleotide sequence ID" value="XM_073705645.1"/>
</dbReference>
<dbReference type="InterPro" id="IPR011761">
    <property type="entry name" value="ATP-grasp"/>
</dbReference>
<evidence type="ECO:0000256" key="1">
    <source>
        <dbReference type="ARBA" id="ARBA00005064"/>
    </source>
</evidence>
<dbReference type="InterPro" id="IPR005809">
    <property type="entry name" value="Succ_CoA_ligase-like_bsu"/>
</dbReference>
<keyword evidence="8" id="KW-0809">Transit peptide</keyword>
<evidence type="ECO:0000313" key="11">
    <source>
        <dbReference type="EMBL" id="TFA99550.1"/>
    </source>
</evidence>
<protein>
    <submittedName>
        <fullName evidence="11">Succinyl-CoA ligase subunit beta</fullName>
    </submittedName>
</protein>
<evidence type="ECO:0000256" key="4">
    <source>
        <dbReference type="ARBA" id="ARBA00022723"/>
    </source>
</evidence>
<evidence type="ECO:0000259" key="10">
    <source>
        <dbReference type="PROSITE" id="PS50975"/>
    </source>
</evidence>
<dbReference type="Gene3D" id="3.30.470.20">
    <property type="entry name" value="ATP-grasp fold, B domain"/>
    <property type="match status" value="1"/>
</dbReference>
<dbReference type="Proteomes" id="UP001642720">
    <property type="component" value="Unassembled WGS sequence"/>
</dbReference>
<keyword evidence="3 11" id="KW-0436">Ligase</keyword>
<dbReference type="Gene3D" id="3.40.50.261">
    <property type="entry name" value="Succinyl-CoA synthetase domains"/>
    <property type="match status" value="1"/>
</dbReference>
<evidence type="ECO:0000256" key="8">
    <source>
        <dbReference type="ARBA" id="ARBA00022946"/>
    </source>
</evidence>
<evidence type="ECO:0000256" key="5">
    <source>
        <dbReference type="ARBA" id="ARBA00022741"/>
    </source>
</evidence>
<accession>A0ABY2GUV1</accession>
<dbReference type="SUPFAM" id="SSF56059">
    <property type="entry name" value="Glutathione synthetase ATP-binding domain-like"/>
    <property type="match status" value="1"/>
</dbReference>
<comment type="caution">
    <text evidence="11">The sequence shown here is derived from an EMBL/GenBank/DDBJ whole genome shotgun (WGS) entry which is preliminary data.</text>
</comment>
<evidence type="ECO:0000256" key="3">
    <source>
        <dbReference type="ARBA" id="ARBA00022598"/>
    </source>
</evidence>
<dbReference type="PROSITE" id="PS01217">
    <property type="entry name" value="SUCCINYL_COA_LIG_3"/>
    <property type="match status" value="1"/>
</dbReference>
<evidence type="ECO:0000256" key="7">
    <source>
        <dbReference type="ARBA" id="ARBA00022842"/>
    </source>
</evidence>
<keyword evidence="2" id="KW-0816">Tricarboxylic acid cycle</keyword>
<organism evidence="11 12">
    <name type="scientific">Trichoderma ghanense</name>
    <dbReference type="NCBI Taxonomy" id="65468"/>
    <lineage>
        <taxon>Eukaryota</taxon>
        <taxon>Fungi</taxon>
        <taxon>Dikarya</taxon>
        <taxon>Ascomycota</taxon>
        <taxon>Pezizomycotina</taxon>
        <taxon>Sordariomycetes</taxon>
        <taxon>Hypocreomycetidae</taxon>
        <taxon>Hypocreales</taxon>
        <taxon>Hypocreaceae</taxon>
        <taxon>Trichoderma</taxon>
    </lineage>
</organism>
<keyword evidence="7" id="KW-0460">Magnesium</keyword>
<dbReference type="GeneID" id="300580095"/>
<gene>
    <name evidence="11" type="ORF">CCMA1212_008517</name>
</gene>
<dbReference type="InterPro" id="IPR016102">
    <property type="entry name" value="Succinyl-CoA_synth-like"/>
</dbReference>
<dbReference type="Gene3D" id="3.30.1490.20">
    <property type="entry name" value="ATP-grasp fold, A domain"/>
    <property type="match status" value="1"/>
</dbReference>
<dbReference type="PANTHER" id="PTHR11815:SF1">
    <property type="entry name" value="SUCCINATE--COA LIGASE [ADP-FORMING] SUBUNIT BETA, MITOCHONDRIAL"/>
    <property type="match status" value="1"/>
</dbReference>
<feature type="domain" description="ATP-grasp" evidence="10">
    <location>
        <begin position="76"/>
        <end position="306"/>
    </location>
</feature>
<reference evidence="11 12" key="1">
    <citation type="submission" date="2018-01" db="EMBL/GenBank/DDBJ databases">
        <title>Genome characterization of the sugarcane-associated fungus Trichoderma ghanense CCMA-1212 and their application in lignocelulose bioconversion.</title>
        <authorList>
            <person name="Steindorff A.S."/>
            <person name="Mendes T.D."/>
            <person name="Vilela E.S.D."/>
            <person name="Rodrigues D.S."/>
            <person name="Formighieri E.F."/>
            <person name="Melo I.S."/>
            <person name="Favaro L.C.L."/>
        </authorList>
    </citation>
    <scope>NUCLEOTIDE SEQUENCE [LARGE SCALE GENOMIC DNA]</scope>
    <source>
        <strain evidence="11 12">CCMA-1212</strain>
    </source>
</reference>
<evidence type="ECO:0000256" key="9">
    <source>
        <dbReference type="PROSITE-ProRule" id="PRU00409"/>
    </source>
</evidence>
<sequence length="464" mass="50586">MYLSRATITRAGFLTRPPKVCYSRLWALPCFTRFRCLDEGGGDLATATSRDATNVLQLSSTKQQTRQLTLHGHHTQELLRSHGVPVPRAILAQTPLEARDAVKTLGKSCVLRAQVLHGDLDKLLFENGLRGGIQAVDNPEQGLDMAARMLNRQAISENMRHRSLTVNQLLVSEQLAHEEQWYLAMTIDREKYCLTVIISKCDEDSRKGDVTWKNISGKGTSFAFGFSQGITDELVSRISRHIGVPDEDTTNLDDILSKAYRIFKETDATLLEISPLARLSSGLFTCLDARLVVDDDAAHRQPDLFRLRDTSQEVQDEVRAEQHNLVYIKLTGNIGNIVNGAGLAMATNDAIGLHGGASANFLDAGGQATKETMIQALGIVLGDERVKAILINVYGGITRCDMIAESIIGAAQEMTLAVPLVVRLQGTNSAQGLKLLADADLGLHVESDFGRAAQKAVQLAGNCS</sequence>
<dbReference type="PROSITE" id="PS50975">
    <property type="entry name" value="ATP_GRASP"/>
    <property type="match status" value="1"/>
</dbReference>
<dbReference type="GO" id="GO:0016874">
    <property type="term" value="F:ligase activity"/>
    <property type="evidence" value="ECO:0007669"/>
    <property type="project" value="UniProtKB-KW"/>
</dbReference>
<dbReference type="SUPFAM" id="SSF52210">
    <property type="entry name" value="Succinyl-CoA synthetase domains"/>
    <property type="match status" value="1"/>
</dbReference>
<keyword evidence="6 9" id="KW-0067">ATP-binding</keyword>
<dbReference type="PIRSF" id="PIRSF001554">
    <property type="entry name" value="SucCS_beta"/>
    <property type="match status" value="1"/>
</dbReference>
<evidence type="ECO:0000256" key="6">
    <source>
        <dbReference type="ARBA" id="ARBA00022840"/>
    </source>
</evidence>
<dbReference type="InterPro" id="IPR013650">
    <property type="entry name" value="ATP-grasp_succ-CoA_synth-type"/>
</dbReference>
<dbReference type="InterPro" id="IPR017866">
    <property type="entry name" value="Succ-CoA_synthase_bsu_CS"/>
</dbReference>
<evidence type="ECO:0000256" key="2">
    <source>
        <dbReference type="ARBA" id="ARBA00022532"/>
    </source>
</evidence>
<keyword evidence="5 9" id="KW-0547">Nucleotide-binding</keyword>